<evidence type="ECO:0000313" key="3">
    <source>
        <dbReference type="Proteomes" id="UP001341840"/>
    </source>
</evidence>
<sequence length="99" mass="10798">MAEFRIRDETGQRSTSRRRWHSPEATKPDDEASQVQRKASRVIQCPGKGLTTSVECTQPIPIIKSGAASTVKPGSLKSRGSNSTAAPRLPLLSRTKKPQ</sequence>
<feature type="region of interest" description="Disordered" evidence="1">
    <location>
        <begin position="64"/>
        <end position="99"/>
    </location>
</feature>
<name>A0ABU6YMU9_9FABA</name>
<feature type="compositionally biased region" description="Basic and acidic residues" evidence="1">
    <location>
        <begin position="1"/>
        <end position="11"/>
    </location>
</feature>
<evidence type="ECO:0000256" key="1">
    <source>
        <dbReference type="SAM" id="MobiDB-lite"/>
    </source>
</evidence>
<organism evidence="2 3">
    <name type="scientific">Stylosanthes scabra</name>
    <dbReference type="NCBI Taxonomy" id="79078"/>
    <lineage>
        <taxon>Eukaryota</taxon>
        <taxon>Viridiplantae</taxon>
        <taxon>Streptophyta</taxon>
        <taxon>Embryophyta</taxon>
        <taxon>Tracheophyta</taxon>
        <taxon>Spermatophyta</taxon>
        <taxon>Magnoliopsida</taxon>
        <taxon>eudicotyledons</taxon>
        <taxon>Gunneridae</taxon>
        <taxon>Pentapetalae</taxon>
        <taxon>rosids</taxon>
        <taxon>fabids</taxon>
        <taxon>Fabales</taxon>
        <taxon>Fabaceae</taxon>
        <taxon>Papilionoideae</taxon>
        <taxon>50 kb inversion clade</taxon>
        <taxon>dalbergioids sensu lato</taxon>
        <taxon>Dalbergieae</taxon>
        <taxon>Pterocarpus clade</taxon>
        <taxon>Stylosanthes</taxon>
    </lineage>
</organism>
<feature type="compositionally biased region" description="Basic and acidic residues" evidence="1">
    <location>
        <begin position="21"/>
        <end position="30"/>
    </location>
</feature>
<comment type="caution">
    <text evidence="2">The sequence shown here is derived from an EMBL/GenBank/DDBJ whole genome shotgun (WGS) entry which is preliminary data.</text>
</comment>
<protein>
    <submittedName>
        <fullName evidence="2">Uncharacterized protein</fullName>
    </submittedName>
</protein>
<dbReference type="Proteomes" id="UP001341840">
    <property type="component" value="Unassembled WGS sequence"/>
</dbReference>
<proteinExistence type="predicted"/>
<dbReference type="EMBL" id="JASCZI010242351">
    <property type="protein sequence ID" value="MED6210761.1"/>
    <property type="molecule type" value="Genomic_DNA"/>
</dbReference>
<evidence type="ECO:0000313" key="2">
    <source>
        <dbReference type="EMBL" id="MED6210761.1"/>
    </source>
</evidence>
<keyword evidence="3" id="KW-1185">Reference proteome</keyword>
<gene>
    <name evidence="2" type="ORF">PIB30_067147</name>
</gene>
<feature type="region of interest" description="Disordered" evidence="1">
    <location>
        <begin position="1"/>
        <end position="40"/>
    </location>
</feature>
<accession>A0ABU6YMU9</accession>
<reference evidence="2 3" key="1">
    <citation type="journal article" date="2023" name="Plants (Basel)">
        <title>Bridging the Gap: Combining Genomics and Transcriptomics Approaches to Understand Stylosanthes scabra, an Orphan Legume from the Brazilian Caatinga.</title>
        <authorList>
            <person name="Ferreira-Neto J.R.C."/>
            <person name="da Silva M.D."/>
            <person name="Binneck E."/>
            <person name="de Melo N.F."/>
            <person name="da Silva R.H."/>
            <person name="de Melo A.L.T.M."/>
            <person name="Pandolfi V."/>
            <person name="Bustamante F.O."/>
            <person name="Brasileiro-Vidal A.C."/>
            <person name="Benko-Iseppon A.M."/>
        </authorList>
    </citation>
    <scope>NUCLEOTIDE SEQUENCE [LARGE SCALE GENOMIC DNA]</scope>
    <source>
        <tissue evidence="2">Leaves</tissue>
    </source>
</reference>